<comment type="similarity">
    <text evidence="1">Belongs to the pseudouridine synthase RluA family.</text>
</comment>
<dbReference type="GO" id="GO:0000455">
    <property type="term" value="P:enzyme-directed rRNA pseudouridine synthesis"/>
    <property type="evidence" value="ECO:0007669"/>
    <property type="project" value="TreeGrafter"/>
</dbReference>
<dbReference type="InterPro" id="IPR020103">
    <property type="entry name" value="PsdUridine_synth_cat_dom_sf"/>
</dbReference>
<dbReference type="InterPro" id="IPR050188">
    <property type="entry name" value="RluA_PseudoU_synthase"/>
</dbReference>
<evidence type="ECO:0000313" key="3">
    <source>
        <dbReference type="EMBL" id="OEU12158.1"/>
    </source>
</evidence>
<dbReference type="Pfam" id="PF00849">
    <property type="entry name" value="PseudoU_synth_2"/>
    <property type="match status" value="1"/>
</dbReference>
<evidence type="ECO:0000313" key="4">
    <source>
        <dbReference type="Proteomes" id="UP000095751"/>
    </source>
</evidence>
<proteinExistence type="inferred from homology"/>
<organism evidence="3 4">
    <name type="scientific">Fragilariopsis cylindrus CCMP1102</name>
    <dbReference type="NCBI Taxonomy" id="635003"/>
    <lineage>
        <taxon>Eukaryota</taxon>
        <taxon>Sar</taxon>
        <taxon>Stramenopiles</taxon>
        <taxon>Ochrophyta</taxon>
        <taxon>Bacillariophyta</taxon>
        <taxon>Bacillariophyceae</taxon>
        <taxon>Bacillariophycidae</taxon>
        <taxon>Bacillariales</taxon>
        <taxon>Bacillariaceae</taxon>
        <taxon>Fragilariopsis</taxon>
    </lineage>
</organism>
<dbReference type="GO" id="GO:0009982">
    <property type="term" value="F:pseudouridine synthase activity"/>
    <property type="evidence" value="ECO:0007669"/>
    <property type="project" value="InterPro"/>
</dbReference>
<dbReference type="InterPro" id="IPR006145">
    <property type="entry name" value="PsdUridine_synth_RsuA/RluA"/>
</dbReference>
<dbReference type="PANTHER" id="PTHR21600">
    <property type="entry name" value="MITOCHONDRIAL RNA PSEUDOURIDINE SYNTHASE"/>
    <property type="match status" value="1"/>
</dbReference>
<dbReference type="KEGG" id="fcy:FRACYDRAFT_172264"/>
<evidence type="ECO:0000259" key="2">
    <source>
        <dbReference type="Pfam" id="PF00849"/>
    </source>
</evidence>
<accession>A0A1E7F1T7</accession>
<dbReference type="SUPFAM" id="SSF55120">
    <property type="entry name" value="Pseudouridine synthase"/>
    <property type="match status" value="1"/>
</dbReference>
<dbReference type="PANTHER" id="PTHR21600:SF87">
    <property type="entry name" value="RNA PSEUDOURIDYLATE SYNTHASE DOMAIN-CONTAINING PROTEIN 1"/>
    <property type="match status" value="1"/>
</dbReference>
<dbReference type="InterPro" id="IPR006224">
    <property type="entry name" value="PsdUridine_synth_RluA-like_CS"/>
</dbReference>
<dbReference type="Gene3D" id="3.30.2350.10">
    <property type="entry name" value="Pseudouridine synthase"/>
    <property type="match status" value="1"/>
</dbReference>
<feature type="domain" description="Pseudouridine synthase RsuA/RluA-like" evidence="2">
    <location>
        <begin position="69"/>
        <end position="240"/>
    </location>
</feature>
<name>A0A1E7F1T7_9STRA</name>
<keyword evidence="4" id="KW-1185">Reference proteome</keyword>
<dbReference type="PROSITE" id="PS01129">
    <property type="entry name" value="PSI_RLU"/>
    <property type="match status" value="1"/>
</dbReference>
<dbReference type="InParanoid" id="A0A1E7F1T7"/>
<reference evidence="3 4" key="1">
    <citation type="submission" date="2016-09" db="EMBL/GenBank/DDBJ databases">
        <title>Extensive genetic diversity and differential bi-allelic expression allows diatom success in the polar Southern Ocean.</title>
        <authorList>
            <consortium name="DOE Joint Genome Institute"/>
            <person name="Mock T."/>
            <person name="Otillar R.P."/>
            <person name="Strauss J."/>
            <person name="Dupont C."/>
            <person name="Frickenhaus S."/>
            <person name="Maumus F."/>
            <person name="Mcmullan M."/>
            <person name="Sanges R."/>
            <person name="Schmutz J."/>
            <person name="Toseland A."/>
            <person name="Valas R."/>
            <person name="Veluchamy A."/>
            <person name="Ward B.J."/>
            <person name="Allen A."/>
            <person name="Barry K."/>
            <person name="Falciatore A."/>
            <person name="Ferrante M."/>
            <person name="Fortunato A.E."/>
            <person name="Gloeckner G."/>
            <person name="Gruber A."/>
            <person name="Hipkin R."/>
            <person name="Janech M."/>
            <person name="Kroth P."/>
            <person name="Leese F."/>
            <person name="Lindquist E."/>
            <person name="Lyon B.R."/>
            <person name="Martin J."/>
            <person name="Mayer C."/>
            <person name="Parker M."/>
            <person name="Quesneville H."/>
            <person name="Raymond J."/>
            <person name="Uhlig C."/>
            <person name="Valentin K.U."/>
            <person name="Worden A.Z."/>
            <person name="Armbrust E.V."/>
            <person name="Bowler C."/>
            <person name="Green B."/>
            <person name="Moulton V."/>
            <person name="Van Oosterhout C."/>
            <person name="Grigoriev I."/>
        </authorList>
    </citation>
    <scope>NUCLEOTIDE SEQUENCE [LARGE SCALE GENOMIC DNA]</scope>
    <source>
        <strain evidence="3 4">CCMP1102</strain>
    </source>
</reference>
<dbReference type="Proteomes" id="UP000095751">
    <property type="component" value="Unassembled WGS sequence"/>
</dbReference>
<dbReference type="AlphaFoldDB" id="A0A1E7F1T7"/>
<gene>
    <name evidence="3" type="ORF">FRACYDRAFT_172264</name>
</gene>
<dbReference type="EMBL" id="KV784365">
    <property type="protein sequence ID" value="OEU12158.1"/>
    <property type="molecule type" value="Genomic_DNA"/>
</dbReference>
<dbReference type="GO" id="GO:0003723">
    <property type="term" value="F:RNA binding"/>
    <property type="evidence" value="ECO:0007669"/>
    <property type="project" value="InterPro"/>
</dbReference>
<dbReference type="CDD" id="cd02869">
    <property type="entry name" value="PseudoU_synth_RluA_like"/>
    <property type="match status" value="1"/>
</dbReference>
<protein>
    <submittedName>
        <fullName evidence="3">Pseudouridine synthase</fullName>
    </submittedName>
</protein>
<dbReference type="OrthoDB" id="424794at2759"/>
<sequence length="321" mass="37010">MILVQEQHQLQQQQQQQQQQRGKVGDFVFSGDVISCQMFLGNYSKKQCYPNITYEKPQFNVPVLYEDDHVAVLNKPAGIAVYSDTRNSSGGKKQRRTIHFLLPFILIPPKKGTEGGILRRPGIVHRIDKPTSGILVIAKTKIAMQSLHEQFRTRKIQKIYTAIINGDIQQQVGENDNDNDRKEDLSCWNVIDYPLGGKYAITSWKLLRKVQSLNAKDGILSKIEIRLETGRYHQIRRHFSWLYRRPLVGDHLYAGLLQAHHFRSKGLYLCSNGISFHHPIMRNNDDANDETVIVEVTIDLPKRFDKLMNAEESWALYDHSC</sequence>
<evidence type="ECO:0000256" key="1">
    <source>
        <dbReference type="ARBA" id="ARBA00010876"/>
    </source>
</evidence>